<keyword evidence="1" id="KW-0479">Metal-binding</keyword>
<sequence length="682" mass="76345">MGGKHKQAQRTKNNARPSSSGRSAELLGNSAATFVGFTAAKDGGFVPVLPGFSVTSEEFDPNLNPHFHLVLKKMGKKDSTTKLKALQEFSELIKNSESEAVKTVLPLWPRLYCCLAVDVDHRVREAAHQAQRAVVLRAKRNLAPYLRQLAGPWFTSQYDTYAPAASAASLAFQDAFPPKKITEAIIFCQEEILNYIFDNLIVQTAQTLSNPKTVTAEEMEAKYQRVVVSSLQGYALYLHKLPAEQLQAVHPANKKLISSKKFWKLAKHTSALIRNAWFSVLTALCQKAPDLLTDEGARAALAVFGNLDETDSTVLPTVWEASLHVLTAVQDCWQHVSAEKLVLPKLWHILREGGEGNAVTIFPNLLPFLSKIPSSVCSNKQDFYDKFFDSIRHGLSQKSVVQSAAECNAVARCYIECLRYIVLLHLSESDFCQALVQNLLIGAVELMLKDQKLLLVSAALFPQVSGLIYHWSNSEGYGVLVQLFWNNLTSLVLESLSSPEDAPHSRSICTEWLLNRLVEFCLCLKNPKHQRSSRGLRVKFVFPENDSNGESLEAESPTDTVLSISNDVHVDRYLQIVVEVICVSCFKKTKQFCDPAFLFYLNKLIRAFESRELFVSLLKVDVTEEIGTESKDSLVQLYDSTLHKWLQDEKICSENLVDITFALLKFLTADEKNHVLDTLCKV</sequence>
<dbReference type="AlphaFoldDB" id="A0A2J7RIC0"/>
<proteinExistence type="inferred from homology"/>
<comment type="pathway">
    <text evidence="1">Protein modification; protein ubiquitination.</text>
</comment>
<dbReference type="STRING" id="105785.A0A2J7RIC0"/>
<evidence type="ECO:0000313" key="5">
    <source>
        <dbReference type="Proteomes" id="UP000235965"/>
    </source>
</evidence>
<comment type="caution">
    <text evidence="4">The sequence shown here is derived from an EMBL/GenBank/DDBJ whole genome shotgun (WGS) entry which is preliminary data.</text>
</comment>
<keyword evidence="1" id="KW-0808">Transferase</keyword>
<evidence type="ECO:0000256" key="2">
    <source>
        <dbReference type="SAM" id="MobiDB-lite"/>
    </source>
</evidence>
<dbReference type="EMBL" id="NEVH01003502">
    <property type="protein sequence ID" value="PNF40577.1"/>
    <property type="molecule type" value="Genomic_DNA"/>
</dbReference>
<feature type="compositionally biased region" description="Polar residues" evidence="2">
    <location>
        <begin position="10"/>
        <end position="22"/>
    </location>
</feature>
<dbReference type="InterPro" id="IPR054476">
    <property type="entry name" value="Ltn1_N"/>
</dbReference>
<dbReference type="EC" id="2.3.2.27" evidence="1"/>
<dbReference type="GO" id="GO:0072344">
    <property type="term" value="P:rescue of stalled ribosome"/>
    <property type="evidence" value="ECO:0007669"/>
    <property type="project" value="UniProtKB-UniRule"/>
</dbReference>
<organism evidence="4 5">
    <name type="scientific">Cryptotermes secundus</name>
    <dbReference type="NCBI Taxonomy" id="105785"/>
    <lineage>
        <taxon>Eukaryota</taxon>
        <taxon>Metazoa</taxon>
        <taxon>Ecdysozoa</taxon>
        <taxon>Arthropoda</taxon>
        <taxon>Hexapoda</taxon>
        <taxon>Insecta</taxon>
        <taxon>Pterygota</taxon>
        <taxon>Neoptera</taxon>
        <taxon>Polyneoptera</taxon>
        <taxon>Dictyoptera</taxon>
        <taxon>Blattodea</taxon>
        <taxon>Blattoidea</taxon>
        <taxon>Termitoidae</taxon>
        <taxon>Kalotermitidae</taxon>
        <taxon>Cryptotermitinae</taxon>
        <taxon>Cryptotermes</taxon>
    </lineage>
</organism>
<comment type="similarity">
    <text evidence="1">Belongs to the LTN1 family.</text>
</comment>
<keyword evidence="5" id="KW-1185">Reference proteome</keyword>
<dbReference type="GO" id="GO:1990116">
    <property type="term" value="P:ribosome-associated ubiquitin-dependent protein catabolic process"/>
    <property type="evidence" value="ECO:0007669"/>
    <property type="project" value="UniProtKB-UniRule"/>
</dbReference>
<comment type="catalytic activity">
    <reaction evidence="1">
        <text>S-ubiquitinyl-[E2 ubiquitin-conjugating enzyme]-L-cysteine + [acceptor protein]-L-lysine = [E2 ubiquitin-conjugating enzyme]-L-cysteine + N(6)-ubiquitinyl-[acceptor protein]-L-lysine.</text>
        <dbReference type="EC" id="2.3.2.27"/>
    </reaction>
</comment>
<keyword evidence="1" id="KW-0833">Ubl conjugation pathway</keyword>
<dbReference type="GO" id="GO:0016567">
    <property type="term" value="P:protein ubiquitination"/>
    <property type="evidence" value="ECO:0007669"/>
    <property type="project" value="UniProtKB-UniPathway"/>
</dbReference>
<dbReference type="Gene3D" id="1.25.10.10">
    <property type="entry name" value="Leucine-rich Repeat Variant"/>
    <property type="match status" value="1"/>
</dbReference>
<name>A0A2J7RIC0_9NEOP</name>
<feature type="region of interest" description="Disordered" evidence="2">
    <location>
        <begin position="1"/>
        <end position="23"/>
    </location>
</feature>
<dbReference type="InterPro" id="IPR011989">
    <property type="entry name" value="ARM-like"/>
</dbReference>
<dbReference type="GO" id="GO:1990112">
    <property type="term" value="C:RQC complex"/>
    <property type="evidence" value="ECO:0007669"/>
    <property type="project" value="UniProtKB-UniRule"/>
</dbReference>
<dbReference type="OrthoDB" id="6108at2759"/>
<reference evidence="4 5" key="1">
    <citation type="submission" date="2017-12" db="EMBL/GenBank/DDBJ databases">
        <title>Hemimetabolous genomes reveal molecular basis of termite eusociality.</title>
        <authorList>
            <person name="Harrison M.C."/>
            <person name="Jongepier E."/>
            <person name="Robertson H.M."/>
            <person name="Arning N."/>
            <person name="Bitard-Feildel T."/>
            <person name="Chao H."/>
            <person name="Childers C.P."/>
            <person name="Dinh H."/>
            <person name="Doddapaneni H."/>
            <person name="Dugan S."/>
            <person name="Gowin J."/>
            <person name="Greiner C."/>
            <person name="Han Y."/>
            <person name="Hu H."/>
            <person name="Hughes D.S.T."/>
            <person name="Huylmans A.-K."/>
            <person name="Kemena C."/>
            <person name="Kremer L.P.M."/>
            <person name="Lee S.L."/>
            <person name="Lopez-Ezquerra A."/>
            <person name="Mallet L."/>
            <person name="Monroy-Kuhn J.M."/>
            <person name="Moser A."/>
            <person name="Murali S.C."/>
            <person name="Muzny D.M."/>
            <person name="Otani S."/>
            <person name="Piulachs M.-D."/>
            <person name="Poelchau M."/>
            <person name="Qu J."/>
            <person name="Schaub F."/>
            <person name="Wada-Katsumata A."/>
            <person name="Worley K.C."/>
            <person name="Xie Q."/>
            <person name="Ylla G."/>
            <person name="Poulsen M."/>
            <person name="Gibbs R.A."/>
            <person name="Schal C."/>
            <person name="Richards S."/>
            <person name="Belles X."/>
            <person name="Korb J."/>
            <person name="Bornberg-Bauer E."/>
        </authorList>
    </citation>
    <scope>NUCLEOTIDE SEQUENCE [LARGE SCALE GENOMIC DNA]</scope>
    <source>
        <tissue evidence="4">Whole body</tissue>
    </source>
</reference>
<dbReference type="InterPro" id="IPR016024">
    <property type="entry name" value="ARM-type_fold"/>
</dbReference>
<comment type="function">
    <text evidence="1">E3 ubiquitin-protein ligase. Component of the ribosome quality control complex (RQC), a ribosome-associated complex that mediates ubiquitination and extraction of incompletely synthesized nascent chains for proteasomal degradation.</text>
</comment>
<accession>A0A2J7RIC0</accession>
<dbReference type="GO" id="GO:0008270">
    <property type="term" value="F:zinc ion binding"/>
    <property type="evidence" value="ECO:0007669"/>
    <property type="project" value="UniProtKB-KW"/>
</dbReference>
<dbReference type="SUPFAM" id="SSF48371">
    <property type="entry name" value="ARM repeat"/>
    <property type="match status" value="1"/>
</dbReference>
<dbReference type="GO" id="GO:0061630">
    <property type="term" value="F:ubiquitin protein ligase activity"/>
    <property type="evidence" value="ECO:0007669"/>
    <property type="project" value="UniProtKB-UniRule"/>
</dbReference>
<keyword evidence="1" id="KW-0863">Zinc-finger</keyword>
<dbReference type="UniPathway" id="UPA00143"/>
<dbReference type="InParanoid" id="A0A2J7RIC0"/>
<keyword evidence="1" id="KW-0862">Zinc</keyword>
<dbReference type="Pfam" id="PF22958">
    <property type="entry name" value="Ltn1_1st"/>
    <property type="match status" value="1"/>
</dbReference>
<dbReference type="GO" id="GO:0043023">
    <property type="term" value="F:ribosomal large subunit binding"/>
    <property type="evidence" value="ECO:0007669"/>
    <property type="project" value="TreeGrafter"/>
</dbReference>
<dbReference type="PANTHER" id="PTHR12389">
    <property type="entry name" value="ZINC FINGER PROTEIN 294"/>
    <property type="match status" value="1"/>
</dbReference>
<comment type="subunit">
    <text evidence="1">Component of the ribosome quality control complex (RQC).</text>
</comment>
<dbReference type="PANTHER" id="PTHR12389:SF0">
    <property type="entry name" value="E3 UBIQUITIN-PROTEIN LIGASE LISTERIN"/>
    <property type="match status" value="1"/>
</dbReference>
<evidence type="ECO:0000313" key="4">
    <source>
        <dbReference type="EMBL" id="PNF40577.1"/>
    </source>
</evidence>
<evidence type="ECO:0000256" key="1">
    <source>
        <dbReference type="RuleBase" id="RU367090"/>
    </source>
</evidence>
<feature type="domain" description="E3 ubiquitin-protein ligase listerin N-terminal" evidence="3">
    <location>
        <begin position="66"/>
        <end position="372"/>
    </location>
</feature>
<dbReference type="Proteomes" id="UP000235965">
    <property type="component" value="Unassembled WGS sequence"/>
</dbReference>
<dbReference type="GO" id="GO:0005829">
    <property type="term" value="C:cytosol"/>
    <property type="evidence" value="ECO:0007669"/>
    <property type="project" value="UniProtKB-UniRule"/>
</dbReference>
<dbReference type="InterPro" id="IPR039795">
    <property type="entry name" value="LTN1/Rkr1"/>
</dbReference>
<protein>
    <recommendedName>
        <fullName evidence="1">E3 ubiquitin-protein ligase listerin</fullName>
        <ecNumber evidence="1">2.3.2.27</ecNumber>
    </recommendedName>
    <alternativeName>
        <fullName evidence="1">RING-type E3 ubiquitin transferase listerin</fullName>
    </alternativeName>
</protein>
<evidence type="ECO:0000259" key="3">
    <source>
        <dbReference type="Pfam" id="PF22958"/>
    </source>
</evidence>
<gene>
    <name evidence="4" type="ORF">B7P43_G06768</name>
</gene>